<name>A0A812J8V3_SYMPI</name>
<dbReference type="AlphaFoldDB" id="A0A812J8V3"/>
<comment type="caution">
    <text evidence="2">The sequence shown here is derived from an EMBL/GenBank/DDBJ whole genome shotgun (WGS) entry which is preliminary data.</text>
</comment>
<evidence type="ECO:0000313" key="3">
    <source>
        <dbReference type="Proteomes" id="UP000649617"/>
    </source>
</evidence>
<accession>A0A812J8V3</accession>
<protein>
    <submittedName>
        <fullName evidence="2">Uncharacterized protein</fullName>
    </submittedName>
</protein>
<evidence type="ECO:0000313" key="2">
    <source>
        <dbReference type="EMBL" id="CAE7200877.1"/>
    </source>
</evidence>
<feature type="compositionally biased region" description="Acidic residues" evidence="1">
    <location>
        <begin position="11"/>
        <end position="22"/>
    </location>
</feature>
<organism evidence="2 3">
    <name type="scientific">Symbiodinium pilosum</name>
    <name type="common">Dinoflagellate</name>
    <dbReference type="NCBI Taxonomy" id="2952"/>
    <lineage>
        <taxon>Eukaryota</taxon>
        <taxon>Sar</taxon>
        <taxon>Alveolata</taxon>
        <taxon>Dinophyceae</taxon>
        <taxon>Suessiales</taxon>
        <taxon>Symbiodiniaceae</taxon>
        <taxon>Symbiodinium</taxon>
    </lineage>
</organism>
<dbReference type="EMBL" id="CAJNIZ010001836">
    <property type="protein sequence ID" value="CAE7200877.1"/>
    <property type="molecule type" value="Genomic_DNA"/>
</dbReference>
<feature type="region of interest" description="Disordered" evidence="1">
    <location>
        <begin position="1"/>
        <end position="62"/>
    </location>
</feature>
<feature type="compositionally biased region" description="Basic and acidic residues" evidence="1">
    <location>
        <begin position="1"/>
        <end position="10"/>
    </location>
</feature>
<evidence type="ECO:0000256" key="1">
    <source>
        <dbReference type="SAM" id="MobiDB-lite"/>
    </source>
</evidence>
<proteinExistence type="predicted"/>
<dbReference type="Proteomes" id="UP000649617">
    <property type="component" value="Unassembled WGS sequence"/>
</dbReference>
<gene>
    <name evidence="2" type="ORF">SPIL2461_LOCUS1798</name>
</gene>
<sequence>MVEIMQRDMDQEMEPADEDAAAEGESKKRKREEVEDAPMPEAVVDEVEELAEVGETSTAATA</sequence>
<reference evidence="2" key="1">
    <citation type="submission" date="2021-02" db="EMBL/GenBank/DDBJ databases">
        <authorList>
            <person name="Dougan E. K."/>
            <person name="Rhodes N."/>
            <person name="Thang M."/>
            <person name="Chan C."/>
        </authorList>
    </citation>
    <scope>NUCLEOTIDE SEQUENCE</scope>
</reference>
<keyword evidence="3" id="KW-1185">Reference proteome</keyword>
<feature type="compositionally biased region" description="Acidic residues" evidence="1">
    <location>
        <begin position="34"/>
        <end position="52"/>
    </location>
</feature>